<dbReference type="PROSITE" id="PS50995">
    <property type="entry name" value="HTH_MARR_2"/>
    <property type="match status" value="1"/>
</dbReference>
<evidence type="ECO:0000256" key="2">
    <source>
        <dbReference type="ARBA" id="ARBA00023125"/>
    </source>
</evidence>
<dbReference type="InterPro" id="IPR036388">
    <property type="entry name" value="WH-like_DNA-bd_sf"/>
</dbReference>
<evidence type="ECO:0000256" key="1">
    <source>
        <dbReference type="ARBA" id="ARBA00023015"/>
    </source>
</evidence>
<protein>
    <submittedName>
        <fullName evidence="4">Uncharacterized protein</fullName>
    </submittedName>
</protein>
<dbReference type="RefSeq" id="WP_003105547.1">
    <property type="nucleotide sequence ID" value="NZ_AP014839.1"/>
</dbReference>
<dbReference type="GO" id="GO:0003700">
    <property type="term" value="F:DNA-binding transcription factor activity"/>
    <property type="evidence" value="ECO:0007669"/>
    <property type="project" value="InterPro"/>
</dbReference>
<dbReference type="PANTHER" id="PTHR33164:SF87">
    <property type="entry name" value="MULTIPLE ANTIBIOTIC RESISTANCE PROTEIN MARR"/>
    <property type="match status" value="1"/>
</dbReference>
<name>A0A069Q0I1_PSEAI</name>
<dbReference type="Proteomes" id="UP000270834">
    <property type="component" value="Unassembled WGS sequence"/>
</dbReference>
<dbReference type="Pfam" id="PF01047">
    <property type="entry name" value="MarR"/>
    <property type="match status" value="1"/>
</dbReference>
<reference evidence="4 5" key="1">
    <citation type="submission" date="2018-08" db="EMBL/GenBank/DDBJ databases">
        <title>Recombination of ecologically and evolutionarily significant loci maintains genetic cohesion in the Pseudomonas syringae species complex.</title>
        <authorList>
            <person name="Dillon M."/>
            <person name="Thakur S."/>
            <person name="Almeida R.N.D."/>
            <person name="Weir B.S."/>
            <person name="Guttman D.S."/>
        </authorList>
    </citation>
    <scope>NUCLEOTIDE SEQUENCE [LARGE SCALE GENOMIC DNA]</scope>
    <source>
        <strain evidence="4 5">ICMP 7846</strain>
    </source>
</reference>
<keyword evidence="1" id="KW-0805">Transcription regulation</keyword>
<dbReference type="PRINTS" id="PR00598">
    <property type="entry name" value="HTHMARR"/>
</dbReference>
<dbReference type="InterPro" id="IPR000835">
    <property type="entry name" value="HTH_MarR-typ"/>
</dbReference>
<accession>A0A069Q0I1</accession>
<dbReference type="eggNOG" id="COG1846">
    <property type="taxonomic scope" value="Bacteria"/>
</dbReference>
<organism evidence="4 5">
    <name type="scientific">Pseudomonas aeruginosa</name>
    <dbReference type="NCBI Taxonomy" id="287"/>
    <lineage>
        <taxon>Bacteria</taxon>
        <taxon>Pseudomonadati</taxon>
        <taxon>Pseudomonadota</taxon>
        <taxon>Gammaproteobacteria</taxon>
        <taxon>Pseudomonadales</taxon>
        <taxon>Pseudomonadaceae</taxon>
        <taxon>Pseudomonas</taxon>
    </lineage>
</organism>
<keyword evidence="2" id="KW-0238">DNA-binding</keyword>
<comment type="caution">
    <text evidence="4">The sequence shown here is derived from an EMBL/GenBank/DDBJ whole genome shotgun (WGS) entry which is preliminary data.</text>
</comment>
<dbReference type="AlphaFoldDB" id="A0A069Q0I1"/>
<dbReference type="GO" id="GO:0006950">
    <property type="term" value="P:response to stress"/>
    <property type="evidence" value="ECO:0007669"/>
    <property type="project" value="TreeGrafter"/>
</dbReference>
<proteinExistence type="predicted"/>
<dbReference type="Gene3D" id="1.10.10.10">
    <property type="entry name" value="Winged helix-like DNA-binding domain superfamily/Winged helix DNA-binding domain"/>
    <property type="match status" value="1"/>
</dbReference>
<sequence>MGHYSASDFPFKGSIGQLIGVSAATKDRILEKHLAALDITAAQFKVLIFVGLNRANSPVELCRELSVDSGSMTRMLTRLEKKGLLLRGRCPEDRRCLRLDLSEAGRKVQEQLPLIASAAMNELVACLSTEELQTLTHLLTKVLLHAGCPRASLQES</sequence>
<dbReference type="PANTHER" id="PTHR33164">
    <property type="entry name" value="TRANSCRIPTIONAL REGULATOR, MARR FAMILY"/>
    <property type="match status" value="1"/>
</dbReference>
<dbReference type="GO" id="GO:0003677">
    <property type="term" value="F:DNA binding"/>
    <property type="evidence" value="ECO:0007669"/>
    <property type="project" value="UniProtKB-KW"/>
</dbReference>
<evidence type="ECO:0000256" key="3">
    <source>
        <dbReference type="ARBA" id="ARBA00023163"/>
    </source>
</evidence>
<gene>
    <name evidence="4" type="ORF">ALP65_02621</name>
</gene>
<dbReference type="InterPro" id="IPR039422">
    <property type="entry name" value="MarR/SlyA-like"/>
</dbReference>
<dbReference type="InterPro" id="IPR036390">
    <property type="entry name" value="WH_DNA-bd_sf"/>
</dbReference>
<evidence type="ECO:0000313" key="5">
    <source>
        <dbReference type="Proteomes" id="UP000270834"/>
    </source>
</evidence>
<dbReference type="EMBL" id="RBSQ01001400">
    <property type="protein sequence ID" value="RMS44636.1"/>
    <property type="molecule type" value="Genomic_DNA"/>
</dbReference>
<keyword evidence="3" id="KW-0804">Transcription</keyword>
<dbReference type="InterPro" id="IPR023187">
    <property type="entry name" value="Tscrpt_reg_MarR-type_CS"/>
</dbReference>
<dbReference type="SMART" id="SM00347">
    <property type="entry name" value="HTH_MARR"/>
    <property type="match status" value="1"/>
</dbReference>
<evidence type="ECO:0000313" key="4">
    <source>
        <dbReference type="EMBL" id="RMS44636.1"/>
    </source>
</evidence>
<dbReference type="PROSITE" id="PS01117">
    <property type="entry name" value="HTH_MARR_1"/>
    <property type="match status" value="1"/>
</dbReference>
<dbReference type="SUPFAM" id="SSF46785">
    <property type="entry name" value="Winged helix' DNA-binding domain"/>
    <property type="match status" value="1"/>
</dbReference>